<keyword evidence="1" id="KW-1185">Reference proteome</keyword>
<accession>A0A1U7YWS7</accession>
<gene>
    <name evidence="2" type="primary">LOC104586774</name>
</gene>
<name>A0A1U7YWS7_NELNU</name>
<dbReference type="PROSITE" id="PS51386">
    <property type="entry name" value="RINT1_TIP20"/>
    <property type="match status" value="1"/>
</dbReference>
<dbReference type="Proteomes" id="UP000189703">
    <property type="component" value="Unplaced"/>
</dbReference>
<dbReference type="InParanoid" id="A0A1U7YWS7"/>
<reference evidence="2" key="1">
    <citation type="submission" date="2025-08" db="UniProtKB">
        <authorList>
            <consortium name="RefSeq"/>
        </authorList>
    </citation>
    <scope>IDENTIFICATION</scope>
</reference>
<evidence type="ECO:0000313" key="1">
    <source>
        <dbReference type="Proteomes" id="UP000189703"/>
    </source>
</evidence>
<dbReference type="STRING" id="4432.A0A1U7YWS7"/>
<dbReference type="KEGG" id="nnu:104586774"/>
<protein>
    <submittedName>
        <fullName evidence="2">RINT1-like protein MAG2</fullName>
    </submittedName>
</protein>
<proteinExistence type="predicted"/>
<evidence type="ECO:0000313" key="2">
    <source>
        <dbReference type="RefSeq" id="XP_010242421.1"/>
    </source>
</evidence>
<dbReference type="OMA" id="FRTGWVE"/>
<dbReference type="GeneID" id="104586774"/>
<dbReference type="GO" id="GO:0060628">
    <property type="term" value="P:regulation of ER to Golgi vesicle-mediated transport"/>
    <property type="evidence" value="ECO:0000318"/>
    <property type="project" value="GO_Central"/>
</dbReference>
<dbReference type="GO" id="GO:0006890">
    <property type="term" value="P:retrograde vesicle-mediated transport, Golgi to endoplasmic reticulum"/>
    <property type="evidence" value="ECO:0000318"/>
    <property type="project" value="GO_Central"/>
</dbReference>
<dbReference type="PANTHER" id="PTHR13520">
    <property type="entry name" value="RAD50-INTERACTING PROTEIN 1 RINT-1"/>
    <property type="match status" value="1"/>
</dbReference>
<dbReference type="Pfam" id="PF04437">
    <property type="entry name" value="RINT1_TIP1"/>
    <property type="match status" value="1"/>
</dbReference>
<dbReference type="InterPro" id="IPR007528">
    <property type="entry name" value="RINT1_Tip20"/>
</dbReference>
<dbReference type="AlphaFoldDB" id="A0A1U7YWS7"/>
<dbReference type="PANTHER" id="PTHR13520:SF1">
    <property type="entry name" value="RINT1-LIKE PROTEIN MAG2"/>
    <property type="match status" value="1"/>
</dbReference>
<dbReference type="FunCoup" id="A0A1U7YWS7">
    <property type="interactions" value="4287"/>
</dbReference>
<dbReference type="GO" id="GO:0070939">
    <property type="term" value="C:Dsl1/NZR complex"/>
    <property type="evidence" value="ECO:0000318"/>
    <property type="project" value="GO_Central"/>
</dbReference>
<dbReference type="RefSeq" id="XP_010242421.1">
    <property type="nucleotide sequence ID" value="XM_010244119.2"/>
</dbReference>
<sequence>MGSIDHLHQFWDFSPALLSFLGENFRTKDDLLKASDLVLELDKQCLDLDHNLTDLNQKLKASIVAYASQSERIGGLFNEIKAKLNDLRSSTCVSGLFLDGSDGENLGRAEQILVKELPSLAKEVARVETVRIYAETALKLDTLVGDIEDAVSSTMTGHLRKIHSLENLEETRLMAIKSLKLAEDVLTSVTKARPQWTHLVSAVDNRVDRALAILRPQAIADYRALLASLGWPPPLSNLNYSNANAGKSPDILNPLFTMQGDLKKQYCKNFLALCSLQELQRQRKSRQLEGHNREVALRQPLWVIEELVTPISLASQHHLLKWVEKPEFIFALAYKVIRDYVDSMDELLQPLVDKARLVGYSCREEWISAMVTSLTTFLEKEIFPIYVGRLEDNVSDLSSHARLSWLHLVDLMIAFDKRVHSLVTHSGVLLPNGEYDNLQRISSMSVFCDRPDWLELWAEIELGDMLDKLKPEMEDERRWTMKVQGEVLRGSEDYKSPAVTVVVIRHLSAMVDRCRPLARISLRARFIQLAGLPIIHEFFDVLLRRCQEADALTALVDDDALIKVIHSINAARYCESVLKEWCEDVFFLEMALNHGDQVIEEVDSASSVAGTAEGPGNGIFEEVIKKLEEFISEWVEKISIVVLRGFDVQLRDYVKNRKQWQEKGEESWSVSKSFVGAMDYLQGKISKLQEGLNEIDFIGIWRSLAAGVDRLVFIGVLMSNVKFYNGGVERFGSDLEVLFGVFGAWCLRPESFFPKINDGLKLLRMGAKQLEELEVGKGRWLKESGLRHLSVTEAEKIAKNRVFTG</sequence>
<organism evidence="1 2">
    <name type="scientific">Nelumbo nucifera</name>
    <name type="common">Sacred lotus</name>
    <dbReference type="NCBI Taxonomy" id="4432"/>
    <lineage>
        <taxon>Eukaryota</taxon>
        <taxon>Viridiplantae</taxon>
        <taxon>Streptophyta</taxon>
        <taxon>Embryophyta</taxon>
        <taxon>Tracheophyta</taxon>
        <taxon>Spermatophyta</taxon>
        <taxon>Magnoliopsida</taxon>
        <taxon>Proteales</taxon>
        <taxon>Nelumbonaceae</taxon>
        <taxon>Nelumbo</taxon>
    </lineage>
</organism>
<dbReference type="eggNOG" id="KOG2218">
    <property type="taxonomic scope" value="Eukaryota"/>
</dbReference>
<dbReference type="GO" id="GO:0006888">
    <property type="term" value="P:endoplasmic reticulum to Golgi vesicle-mediated transport"/>
    <property type="evidence" value="ECO:0007669"/>
    <property type="project" value="InterPro"/>
</dbReference>
<dbReference type="OrthoDB" id="2189254at2759"/>